<evidence type="ECO:0000313" key="2">
    <source>
        <dbReference type="Proteomes" id="UP001060215"/>
    </source>
</evidence>
<accession>A0ACC0IWB8</accession>
<protein>
    <submittedName>
        <fullName evidence="1">7-deoxyloganetic acid glucosyl transferase</fullName>
    </submittedName>
</protein>
<comment type="caution">
    <text evidence="1">The sequence shown here is derived from an EMBL/GenBank/DDBJ whole genome shotgun (WGS) entry which is preliminary data.</text>
</comment>
<name>A0ACC0IWB8_9ERIC</name>
<keyword evidence="1" id="KW-0808">Transferase</keyword>
<keyword evidence="2" id="KW-1185">Reference proteome</keyword>
<proteinExistence type="predicted"/>
<sequence length="487" mass="54903">MDHSQETLPPHVLIFPLPAQGHVNSMLKLAELLCLAGVHVTFLVSDHIHDRLLRHTDVHKRFEHYCQFRFQRISDGFPVESSRSGSDFLTELVDSLTVVKPLFRDLFVRSNRLSSKLNRPVTCIIADGVLSFAIDVAEEMGIPIIYFRTISACAFWAYFCIPQLIESGELPFKGNDLDVPIQSIPGMEAFLRRRDLPGICRVGDSSNHGLQFLSIETRATPRARAVILNTFEDLEGPILSHIRTQMPNVYTIGPLHAHLKTRLVATAPLTVPTSSNSIWEEDRSCMTWLDAQPSQSVIYVSFGSLTIITRPQLMEFWHGLVNSGKRFLWVIRPDLVTGGDAEGQIPTELLETTKERGYIVGWAPQEDVLNHEAIGSFLTHSGWNSTLESIIAGVPMICWPYFIDQQVNSRFVGEVWRLGMDIKDTCDRVIVETMIRDLMEVRKSDFVHSANRMAELARNAIGEGGSSYCNLDRLIEDLKLMSVQSRT</sequence>
<organism evidence="1 2">
    <name type="scientific">Camellia lanceoleosa</name>
    <dbReference type="NCBI Taxonomy" id="1840588"/>
    <lineage>
        <taxon>Eukaryota</taxon>
        <taxon>Viridiplantae</taxon>
        <taxon>Streptophyta</taxon>
        <taxon>Embryophyta</taxon>
        <taxon>Tracheophyta</taxon>
        <taxon>Spermatophyta</taxon>
        <taxon>Magnoliopsida</taxon>
        <taxon>eudicotyledons</taxon>
        <taxon>Gunneridae</taxon>
        <taxon>Pentapetalae</taxon>
        <taxon>asterids</taxon>
        <taxon>Ericales</taxon>
        <taxon>Theaceae</taxon>
        <taxon>Camellia</taxon>
    </lineage>
</organism>
<gene>
    <name evidence="1" type="ORF">LOK49_LG01G00821</name>
</gene>
<reference evidence="1 2" key="1">
    <citation type="journal article" date="2022" name="Plant J.">
        <title>Chromosome-level genome of Camellia lanceoleosa provides a valuable resource for understanding genome evolution and self-incompatibility.</title>
        <authorList>
            <person name="Gong W."/>
            <person name="Xiao S."/>
            <person name="Wang L."/>
            <person name="Liao Z."/>
            <person name="Chang Y."/>
            <person name="Mo W."/>
            <person name="Hu G."/>
            <person name="Li W."/>
            <person name="Zhao G."/>
            <person name="Zhu H."/>
            <person name="Hu X."/>
            <person name="Ji K."/>
            <person name="Xiang X."/>
            <person name="Song Q."/>
            <person name="Yuan D."/>
            <person name="Jin S."/>
            <person name="Zhang L."/>
        </authorList>
    </citation>
    <scope>NUCLEOTIDE SEQUENCE [LARGE SCALE GENOMIC DNA]</scope>
    <source>
        <strain evidence="1">SQ_2022a</strain>
    </source>
</reference>
<dbReference type="EMBL" id="CM045758">
    <property type="protein sequence ID" value="KAI8029825.1"/>
    <property type="molecule type" value="Genomic_DNA"/>
</dbReference>
<dbReference type="Proteomes" id="UP001060215">
    <property type="component" value="Chromosome 1"/>
</dbReference>
<evidence type="ECO:0000313" key="1">
    <source>
        <dbReference type="EMBL" id="KAI8029825.1"/>
    </source>
</evidence>